<dbReference type="EMBL" id="LHQQ01000046">
    <property type="protein sequence ID" value="KOS45257.1"/>
    <property type="molecule type" value="Genomic_DNA"/>
</dbReference>
<dbReference type="AlphaFoldDB" id="A0A0M8P7Q3"/>
<dbReference type="Proteomes" id="UP000037696">
    <property type="component" value="Unassembled WGS sequence"/>
</dbReference>
<dbReference type="STRING" id="229535.A0A0M8P7Q3"/>
<proteinExistence type="predicted"/>
<accession>A0A0M8P7Q3</accession>
<reference evidence="1 2" key="1">
    <citation type="submission" date="2015-08" db="EMBL/GenBank/DDBJ databases">
        <title>Genome sequencing of Penicillium nordicum.</title>
        <authorList>
            <person name="Nguyen H.D."/>
            <person name="Seifert K.A."/>
        </authorList>
    </citation>
    <scope>NUCLEOTIDE SEQUENCE [LARGE SCALE GENOMIC DNA]</scope>
    <source>
        <strain evidence="1 2">DAOMC 185683</strain>
    </source>
</reference>
<organism evidence="1 2">
    <name type="scientific">Penicillium nordicum</name>
    <dbReference type="NCBI Taxonomy" id="229535"/>
    <lineage>
        <taxon>Eukaryota</taxon>
        <taxon>Fungi</taxon>
        <taxon>Dikarya</taxon>
        <taxon>Ascomycota</taxon>
        <taxon>Pezizomycotina</taxon>
        <taxon>Eurotiomycetes</taxon>
        <taxon>Eurotiomycetidae</taxon>
        <taxon>Eurotiales</taxon>
        <taxon>Aspergillaceae</taxon>
        <taxon>Penicillium</taxon>
    </lineage>
</organism>
<dbReference type="OrthoDB" id="4362974at2759"/>
<evidence type="ECO:0000313" key="1">
    <source>
        <dbReference type="EMBL" id="KOS45257.1"/>
    </source>
</evidence>
<name>A0A0M8P7Q3_9EURO</name>
<protein>
    <submittedName>
        <fullName evidence="1">Uncharacterized protein</fullName>
    </submittedName>
</protein>
<evidence type="ECO:0000313" key="2">
    <source>
        <dbReference type="Proteomes" id="UP000037696"/>
    </source>
</evidence>
<comment type="caution">
    <text evidence="1">The sequence shown here is derived from an EMBL/GenBank/DDBJ whole genome shotgun (WGS) entry which is preliminary data.</text>
</comment>
<keyword evidence="2" id="KW-1185">Reference proteome</keyword>
<gene>
    <name evidence="1" type="ORF">ACN38_g3806</name>
</gene>
<sequence>MIVRLSPLHISSSLHRSQSMNRDNAFTIMTSDNYAKGTKWIDARYHFVRHAVRQGIVKFKVIPSAENVADALTKPLGKELFEKMRNLKTCIFSMQIKIHGVDIWRFLRVCAWGGVLWWP</sequence>